<dbReference type="InterPro" id="IPR014729">
    <property type="entry name" value="Rossmann-like_a/b/a_fold"/>
</dbReference>
<protein>
    <submittedName>
        <fullName evidence="1">Uncharacterized protein</fullName>
    </submittedName>
</protein>
<dbReference type="Gene3D" id="3.40.50.620">
    <property type="entry name" value="HUPs"/>
    <property type="match status" value="1"/>
</dbReference>
<name>A0A5N6DIN6_ASPPA</name>
<dbReference type="Proteomes" id="UP000326532">
    <property type="component" value="Unassembled WGS sequence"/>
</dbReference>
<dbReference type="InterPro" id="IPR051599">
    <property type="entry name" value="Cell_Envelope_Assoc"/>
</dbReference>
<gene>
    <name evidence="1" type="ORF">BDV34DRAFT_196525</name>
</gene>
<proteinExistence type="predicted"/>
<dbReference type="PANTHER" id="PTHR30336:SF20">
    <property type="entry name" value="DUF218 DOMAIN-CONTAINING PROTEIN"/>
    <property type="match status" value="1"/>
</dbReference>
<evidence type="ECO:0000313" key="2">
    <source>
        <dbReference type="Proteomes" id="UP000326532"/>
    </source>
</evidence>
<dbReference type="GO" id="GO:0005886">
    <property type="term" value="C:plasma membrane"/>
    <property type="evidence" value="ECO:0007669"/>
    <property type="project" value="TreeGrafter"/>
</dbReference>
<dbReference type="OMA" id="WPTFVPK"/>
<sequence length="266" mass="29541">MSPEASAEDINLVAEYLGDQQIQDLSSSPSVDCIVICASAILYQAEHLFQVLQERPSLSKCLVLCGGVGHSTHFMYDAVAQHPRFSQIAQDINGLPEARVLERILDTFFDRSAITDGGCMILVEDQSTNCGRNASLSRKVLDAAGLQDLRTCIIIQDPTMMLRTKASFQKAYEDSLSSPSFISCPIIVPHMQRTEGLGLDYQSLPLGNAWWPLDRFLELIMGEIPRLRDDENGYGPRGKGFISHVEVPEHVEEAWSRLRVVSNACR</sequence>
<dbReference type="VEuPathDB" id="FungiDB:BDV34DRAFT_196525"/>
<dbReference type="AlphaFoldDB" id="A0A5N6DIN6"/>
<keyword evidence="2" id="KW-1185">Reference proteome</keyword>
<dbReference type="Gene3D" id="1.10.3620.10">
    <property type="entry name" value="YdcF like domain"/>
    <property type="match status" value="1"/>
</dbReference>
<dbReference type="PANTHER" id="PTHR30336">
    <property type="entry name" value="INNER MEMBRANE PROTEIN, PROBABLE PERMEASE"/>
    <property type="match status" value="1"/>
</dbReference>
<organism evidence="1 2">
    <name type="scientific">Aspergillus parasiticus</name>
    <dbReference type="NCBI Taxonomy" id="5067"/>
    <lineage>
        <taxon>Eukaryota</taxon>
        <taxon>Fungi</taxon>
        <taxon>Dikarya</taxon>
        <taxon>Ascomycota</taxon>
        <taxon>Pezizomycotina</taxon>
        <taxon>Eurotiomycetes</taxon>
        <taxon>Eurotiomycetidae</taxon>
        <taxon>Eurotiales</taxon>
        <taxon>Aspergillaceae</taxon>
        <taxon>Aspergillus</taxon>
        <taxon>Aspergillus subgen. Circumdati</taxon>
    </lineage>
</organism>
<accession>A0A5N6DIN6</accession>
<dbReference type="EMBL" id="ML734975">
    <property type="protein sequence ID" value="KAB8204897.1"/>
    <property type="molecule type" value="Genomic_DNA"/>
</dbReference>
<reference evidence="1 2" key="1">
    <citation type="submission" date="2019-04" db="EMBL/GenBank/DDBJ databases">
        <title>Fungal friends and foes A comparative genomics study of 23 Aspergillus species from section Flavi.</title>
        <authorList>
            <consortium name="DOE Joint Genome Institute"/>
            <person name="Kjaerbolling I."/>
            <person name="Vesth T.C."/>
            <person name="Frisvad J.C."/>
            <person name="Nybo J.L."/>
            <person name="Theobald S."/>
            <person name="Kildgaard S."/>
            <person name="Petersen T.I."/>
            <person name="Kuo A."/>
            <person name="Sato A."/>
            <person name="Lyhne E.K."/>
            <person name="Kogle M.E."/>
            <person name="Wiebenga A."/>
            <person name="Kun R.S."/>
            <person name="Lubbers R.J."/>
            <person name="Makela M.R."/>
            <person name="Barry K."/>
            <person name="Chovatia M."/>
            <person name="Clum A."/>
            <person name="Daum C."/>
            <person name="Haridas S."/>
            <person name="He G."/>
            <person name="LaButti K."/>
            <person name="Lipzen A."/>
            <person name="Mondo S."/>
            <person name="Pangilinan J."/>
            <person name="Riley R."/>
            <person name="Salamov A."/>
            <person name="Simmons B.A."/>
            <person name="Magnuson J.K."/>
            <person name="Henrissat B."/>
            <person name="Mortensen U.H."/>
            <person name="Larsen T.O."/>
            <person name="De vries R.P."/>
            <person name="Grigoriev I.V."/>
            <person name="Machida M."/>
            <person name="Baker S.E."/>
            <person name="Andersen M.R."/>
        </authorList>
    </citation>
    <scope>NUCLEOTIDE SEQUENCE [LARGE SCALE GENOMIC DNA]</scope>
    <source>
        <strain evidence="1 2">CBS 117618</strain>
    </source>
</reference>
<evidence type="ECO:0000313" key="1">
    <source>
        <dbReference type="EMBL" id="KAB8204897.1"/>
    </source>
</evidence>